<dbReference type="HOGENOM" id="CLU_057525_2_0_4"/>
<dbReference type="InterPro" id="IPR047111">
    <property type="entry name" value="YbaP-like"/>
</dbReference>
<accession>D8IVX3</accession>
<gene>
    <name evidence="2" type="ordered locus">Hsero_4465</name>
</gene>
<dbReference type="PANTHER" id="PTHR40590">
    <property type="entry name" value="CYTOPLASMIC PROTEIN-RELATED"/>
    <property type="match status" value="1"/>
</dbReference>
<name>D8IVX3_HERSS</name>
<keyword evidence="1" id="KW-0732">Signal</keyword>
<feature type="chain" id="PRO_5003115478" description="TraB/GumN family protein" evidence="1">
    <location>
        <begin position="24"/>
        <end position="314"/>
    </location>
</feature>
<feature type="signal peptide" evidence="1">
    <location>
        <begin position="1"/>
        <end position="23"/>
    </location>
</feature>
<dbReference type="AlphaFoldDB" id="D8IVX3"/>
<evidence type="ECO:0000313" key="3">
    <source>
        <dbReference type="Proteomes" id="UP000000329"/>
    </source>
</evidence>
<evidence type="ECO:0008006" key="4">
    <source>
        <dbReference type="Google" id="ProtNLM"/>
    </source>
</evidence>
<keyword evidence="3" id="KW-1185">Reference proteome</keyword>
<dbReference type="CDD" id="cd14789">
    <property type="entry name" value="Tiki"/>
    <property type="match status" value="1"/>
</dbReference>
<reference evidence="2 3" key="1">
    <citation type="submission" date="2010-04" db="EMBL/GenBank/DDBJ databases">
        <title>The genome of Herbaspirillum seropedicae SmR1, an endophytic, nitrogen-fixing, plant-growth promoting beta-Proteobacteria.</title>
        <authorList>
            <person name="Pedrosa F.O."/>
            <person name="Monteiro R.A."/>
            <person name="Wassem R."/>
            <person name="Cruz L.M."/>
            <person name="Ayub R.A."/>
            <person name="Colauto N.B."/>
            <person name="Fernandez M.A."/>
            <person name="Fungaro M.H.P."/>
            <person name="Grisard E.C."/>
            <person name="Hungria M."/>
            <person name="Madeira H.M.F."/>
            <person name="Nodari R.O."/>
            <person name="Osaku C.A."/>
            <person name="Petzl-Erler M.L."/>
            <person name="Terenzi H."/>
            <person name="Vieira L.G.E."/>
            <person name="Almeida M.I.M."/>
            <person name="Alves L.R."/>
            <person name="Arantes O.M.N."/>
            <person name="Balsanelli E."/>
            <person name="Barcellos F.G."/>
            <person name="Baura V.A."/>
            <person name="Binde D.R."/>
            <person name="Campo R.J."/>
            <person name="Chubatsu L.S."/>
            <person name="Chueire L.M.O."/>
            <person name="Ciferri R.R."/>
            <person name="Correa L.C."/>
            <person name="da Conceicao Silva J.L."/>
            <person name="Dabul A.N.G."/>
            <person name="Dambros B.P."/>
            <person name="Faoro H."/>
            <person name="Favetti A."/>
            <person name="Friedermann G."/>
            <person name="Furlaneto M.C."/>
            <person name="Gasques L.S."/>
            <person name="Gimenes C.C.T."/>
            <person name="Gioppo N.M.R."/>
            <person name="Glienke-Blanco C."/>
            <person name="Godoy L.P."/>
            <person name="Guerra M.P."/>
            <person name="Karp S."/>
            <person name="Kava-Cordeiro V."/>
            <person name="Margarido V.P."/>
            <person name="Mathioni S.M."/>
            <person name="Menck-Soares M.A."/>
            <person name="Murace N.K."/>
            <person name="Nicolas M.F."/>
            <person name="Oliveira C.E.C."/>
            <person name="Pagnan N.A.B."/>
            <person name="Pamphile J.A."/>
            <person name="Patussi E.V."/>
            <person name="Pereira L.F.P."/>
            <person name="Pereira-Ferrari L."/>
            <person name="Pinto F.G.S."/>
            <person name="Precoma C."/>
            <person name="Prioli A.J."/>
            <person name="Prioli S.M.A.P."/>
            <person name="Raittz R.T."/>
            <person name="Ramos H.J.O."/>
            <person name="Ribeiro E.M.S.F."/>
            <person name="Rigo L.U."/>
            <person name="Rocha C.L.M.S.C."/>
            <person name="Rocha S.N."/>
            <person name="Santos K."/>
            <person name="Satori D."/>
            <person name="Silva A.G."/>
            <person name="Simao R.C.G."/>
            <person name="Soares M.A.M."/>
            <person name="Souza E.M."/>
            <person name="Steffens M.B.R."/>
            <person name="Steindel M."/>
            <person name="Tadra-Sfeir M.Z."/>
            <person name="Takahashi E.K."/>
            <person name="Torres R.A."/>
            <person name="Valle J.S."/>
            <person name="Vernal J.I."/>
            <person name="Vilas-Boas L.A."/>
            <person name="Watanabe M.A.E."/>
            <person name="Weiss V.A."/>
            <person name="Yates M.A."/>
            <person name="Souza E.M."/>
        </authorList>
    </citation>
    <scope>NUCLEOTIDE SEQUENCE [LARGE SCALE GENOMIC DNA]</scope>
    <source>
        <strain evidence="2 3">SmR1</strain>
    </source>
</reference>
<dbReference type="KEGG" id="hse:Hsero_4465"/>
<dbReference type="InterPro" id="IPR002816">
    <property type="entry name" value="TraB/PrgY/GumN_fam"/>
</dbReference>
<evidence type="ECO:0000256" key="1">
    <source>
        <dbReference type="SAM" id="SignalP"/>
    </source>
</evidence>
<sequence>MNLIRTRAILLSALLFSAQGAMAQAVPQDCPPQVKVSPEEMKRLAHSAQPDRGPLWEISKDGHLSYLYGTIHLARLEWDFPGPTILKALRSARTVVVEMDITRPGMAATMLAPMPQQAADVSSPLYQSLLARTDQQLRKACADPENFKGASLASKMASLTLLSARRRGLYADFAIDAALIGFARYTRKDIIELEQPSDQRRVISQTQLASLERNLDDVESGKTEDDLSALALAWERGDMGGIAELCKQLQCQGEQQYYEQRNKVFAAGIAKAMAGPGPAFIGVGFLHMLGPDSVIDQLRAMGFEVRQVAMSGKS</sequence>
<evidence type="ECO:0000313" key="2">
    <source>
        <dbReference type="EMBL" id="ADJ65931.1"/>
    </source>
</evidence>
<proteinExistence type="predicted"/>
<dbReference type="Proteomes" id="UP000000329">
    <property type="component" value="Chromosome"/>
</dbReference>
<dbReference type="Pfam" id="PF01963">
    <property type="entry name" value="TraB_PrgY_gumN"/>
    <property type="match status" value="1"/>
</dbReference>
<dbReference type="PANTHER" id="PTHR40590:SF1">
    <property type="entry name" value="CYTOPLASMIC PROTEIN"/>
    <property type="match status" value="1"/>
</dbReference>
<protein>
    <recommendedName>
        <fullName evidence="4">TraB/GumN family protein</fullName>
    </recommendedName>
</protein>
<dbReference type="eggNOG" id="COG3735">
    <property type="taxonomic scope" value="Bacteria"/>
</dbReference>
<organism evidence="2 3">
    <name type="scientific">Herbaspirillum seropedicae (strain SmR1)</name>
    <dbReference type="NCBI Taxonomy" id="757424"/>
    <lineage>
        <taxon>Bacteria</taxon>
        <taxon>Pseudomonadati</taxon>
        <taxon>Pseudomonadota</taxon>
        <taxon>Betaproteobacteria</taxon>
        <taxon>Burkholderiales</taxon>
        <taxon>Oxalobacteraceae</taxon>
        <taxon>Herbaspirillum</taxon>
    </lineage>
</organism>
<dbReference type="EMBL" id="CP002039">
    <property type="protein sequence ID" value="ADJ65931.1"/>
    <property type="molecule type" value="Genomic_DNA"/>
</dbReference>